<feature type="non-terminal residue" evidence="3">
    <location>
        <position position="1"/>
    </location>
</feature>
<gene>
    <name evidence="3" type="primary">Ccdc146</name>
    <name evidence="3" type="ORF">PEDTOR_R03674</name>
</gene>
<evidence type="ECO:0000313" key="4">
    <source>
        <dbReference type="Proteomes" id="UP000565207"/>
    </source>
</evidence>
<evidence type="ECO:0000313" key="3">
    <source>
        <dbReference type="EMBL" id="NWW42331.1"/>
    </source>
</evidence>
<sequence length="229" mass="26241">MEESFTDPASESRKRDLGGNDPSAPELLKKIEQLEVELVQKEEKLLETDFLYEHICRLTDRIHTTAESRKQDTLLLAKRTNELQKKIKASTQKMMALVAELSMKQALTIKLQQEMRDKEQFFMTVSSRIDQGLPPPKETENEWLKVLRNEKMQRDAAEARAKCAAEEEEAAASGCVHTTAEQRPTAYIPDDNYSLPLPRPYGAHPPFKPSEPSSHMRHFRKPTVKPIEI</sequence>
<dbReference type="PANTHER" id="PTHR32083:SF34">
    <property type="entry name" value="COILED-COIL DOMAIN-CONTAINING PROTEIN 146"/>
    <property type="match status" value="1"/>
</dbReference>
<dbReference type="EMBL" id="VZRU01000208">
    <property type="protein sequence ID" value="NWW42331.1"/>
    <property type="molecule type" value="Genomic_DNA"/>
</dbReference>
<feature type="region of interest" description="Disordered" evidence="2">
    <location>
        <begin position="1"/>
        <end position="26"/>
    </location>
</feature>
<reference evidence="3 4" key="1">
    <citation type="submission" date="2019-09" db="EMBL/GenBank/DDBJ databases">
        <title>Bird 10,000 Genomes (B10K) Project - Family phase.</title>
        <authorList>
            <person name="Zhang G."/>
        </authorList>
    </citation>
    <scope>NUCLEOTIDE SEQUENCE [LARGE SCALE GENOMIC DNA]</scope>
    <source>
        <strain evidence="3">B10K-DU-029-80</strain>
        <tissue evidence="3">Muscle</tissue>
    </source>
</reference>
<protein>
    <submittedName>
        <fullName evidence="3">CC146 protein</fullName>
    </submittedName>
</protein>
<dbReference type="Proteomes" id="UP000565207">
    <property type="component" value="Unassembled WGS sequence"/>
</dbReference>
<evidence type="ECO:0000256" key="1">
    <source>
        <dbReference type="ARBA" id="ARBA00023054"/>
    </source>
</evidence>
<dbReference type="GO" id="GO:0005856">
    <property type="term" value="C:cytoskeleton"/>
    <property type="evidence" value="ECO:0007669"/>
    <property type="project" value="TreeGrafter"/>
</dbReference>
<keyword evidence="1" id="KW-0175">Coiled coil</keyword>
<feature type="non-terminal residue" evidence="3">
    <location>
        <position position="229"/>
    </location>
</feature>
<evidence type="ECO:0000256" key="2">
    <source>
        <dbReference type="SAM" id="MobiDB-lite"/>
    </source>
</evidence>
<accession>A0A7K6MZ89</accession>
<dbReference type="AlphaFoldDB" id="A0A7K6MZ89"/>
<proteinExistence type="predicted"/>
<feature type="region of interest" description="Disordered" evidence="2">
    <location>
        <begin position="182"/>
        <end position="229"/>
    </location>
</feature>
<comment type="caution">
    <text evidence="3">The sequence shown here is derived from an EMBL/GenBank/DDBJ whole genome shotgun (WGS) entry which is preliminary data.</text>
</comment>
<dbReference type="PANTHER" id="PTHR32083">
    <property type="entry name" value="CILIA AND FLAGELLA-ASSOCIATED PROTEIN 58-RELATED"/>
    <property type="match status" value="1"/>
</dbReference>
<name>A0A7K6MZ89_PEDTO</name>
<organism evidence="3 4">
    <name type="scientific">Pedionomus torquatus</name>
    <name type="common">Plains-wanderer</name>
    <dbReference type="NCBI Taxonomy" id="227192"/>
    <lineage>
        <taxon>Eukaryota</taxon>
        <taxon>Metazoa</taxon>
        <taxon>Chordata</taxon>
        <taxon>Craniata</taxon>
        <taxon>Vertebrata</taxon>
        <taxon>Euteleostomi</taxon>
        <taxon>Archelosauria</taxon>
        <taxon>Archosauria</taxon>
        <taxon>Dinosauria</taxon>
        <taxon>Saurischia</taxon>
        <taxon>Theropoda</taxon>
        <taxon>Coelurosauria</taxon>
        <taxon>Aves</taxon>
        <taxon>Neognathae</taxon>
        <taxon>Neoaves</taxon>
        <taxon>Charadriiformes</taxon>
        <taxon>Pedionomidae</taxon>
        <taxon>Pedionomus</taxon>
    </lineage>
</organism>
<keyword evidence="4" id="KW-1185">Reference proteome</keyword>